<sequence length="166" mass="18738">MTKLWSAICPANIKILDLVFKAPQLGFLARSIQSTSSVFDGIEELKLYQYGDPGQAATSSISADLGRIIDTTRGSLRSLFLHFKERVSPDSLGYIPNLSRLQIVISEEEQHQPYRNFLKLHKDTLKHLVLKPVSTSAVHTLWYEYDPEDCPLPRFHSPTLALSQIV</sequence>
<gene>
    <name evidence="1" type="ORF">BDN72DRAFT_849355</name>
</gene>
<evidence type="ECO:0000313" key="1">
    <source>
        <dbReference type="EMBL" id="TFK61799.1"/>
    </source>
</evidence>
<proteinExistence type="predicted"/>
<dbReference type="EMBL" id="ML208627">
    <property type="protein sequence ID" value="TFK61799.1"/>
    <property type="molecule type" value="Genomic_DNA"/>
</dbReference>
<keyword evidence="2" id="KW-1185">Reference proteome</keyword>
<name>A0ACD3A8R8_9AGAR</name>
<protein>
    <submittedName>
        <fullName evidence="1">Uncharacterized protein</fullName>
    </submittedName>
</protein>
<accession>A0ACD3A8R8</accession>
<organism evidence="1 2">
    <name type="scientific">Pluteus cervinus</name>
    <dbReference type="NCBI Taxonomy" id="181527"/>
    <lineage>
        <taxon>Eukaryota</taxon>
        <taxon>Fungi</taxon>
        <taxon>Dikarya</taxon>
        <taxon>Basidiomycota</taxon>
        <taxon>Agaricomycotina</taxon>
        <taxon>Agaricomycetes</taxon>
        <taxon>Agaricomycetidae</taxon>
        <taxon>Agaricales</taxon>
        <taxon>Pluteineae</taxon>
        <taxon>Pluteaceae</taxon>
        <taxon>Pluteus</taxon>
    </lineage>
</organism>
<reference evidence="1 2" key="1">
    <citation type="journal article" date="2019" name="Nat. Ecol. Evol.">
        <title>Megaphylogeny resolves global patterns of mushroom evolution.</title>
        <authorList>
            <person name="Varga T."/>
            <person name="Krizsan K."/>
            <person name="Foldi C."/>
            <person name="Dima B."/>
            <person name="Sanchez-Garcia M."/>
            <person name="Sanchez-Ramirez S."/>
            <person name="Szollosi G.J."/>
            <person name="Szarkandi J.G."/>
            <person name="Papp V."/>
            <person name="Albert L."/>
            <person name="Andreopoulos W."/>
            <person name="Angelini C."/>
            <person name="Antonin V."/>
            <person name="Barry K.W."/>
            <person name="Bougher N.L."/>
            <person name="Buchanan P."/>
            <person name="Buyck B."/>
            <person name="Bense V."/>
            <person name="Catcheside P."/>
            <person name="Chovatia M."/>
            <person name="Cooper J."/>
            <person name="Damon W."/>
            <person name="Desjardin D."/>
            <person name="Finy P."/>
            <person name="Geml J."/>
            <person name="Haridas S."/>
            <person name="Hughes K."/>
            <person name="Justo A."/>
            <person name="Karasinski D."/>
            <person name="Kautmanova I."/>
            <person name="Kiss B."/>
            <person name="Kocsube S."/>
            <person name="Kotiranta H."/>
            <person name="LaButti K.M."/>
            <person name="Lechner B.E."/>
            <person name="Liimatainen K."/>
            <person name="Lipzen A."/>
            <person name="Lukacs Z."/>
            <person name="Mihaltcheva S."/>
            <person name="Morgado L.N."/>
            <person name="Niskanen T."/>
            <person name="Noordeloos M.E."/>
            <person name="Ohm R.A."/>
            <person name="Ortiz-Santana B."/>
            <person name="Ovrebo C."/>
            <person name="Racz N."/>
            <person name="Riley R."/>
            <person name="Savchenko A."/>
            <person name="Shiryaev A."/>
            <person name="Soop K."/>
            <person name="Spirin V."/>
            <person name="Szebenyi C."/>
            <person name="Tomsovsky M."/>
            <person name="Tulloss R.E."/>
            <person name="Uehling J."/>
            <person name="Grigoriev I.V."/>
            <person name="Vagvolgyi C."/>
            <person name="Papp T."/>
            <person name="Martin F.M."/>
            <person name="Miettinen O."/>
            <person name="Hibbett D.S."/>
            <person name="Nagy L.G."/>
        </authorList>
    </citation>
    <scope>NUCLEOTIDE SEQUENCE [LARGE SCALE GENOMIC DNA]</scope>
    <source>
        <strain evidence="1 2">NL-1719</strain>
    </source>
</reference>
<evidence type="ECO:0000313" key="2">
    <source>
        <dbReference type="Proteomes" id="UP000308600"/>
    </source>
</evidence>
<dbReference type="Proteomes" id="UP000308600">
    <property type="component" value="Unassembled WGS sequence"/>
</dbReference>